<accession>A0ABW2ZWF1</accession>
<evidence type="ECO:0008006" key="5">
    <source>
        <dbReference type="Google" id="ProtNLM"/>
    </source>
</evidence>
<feature type="transmembrane region" description="Helical" evidence="2">
    <location>
        <begin position="150"/>
        <end position="174"/>
    </location>
</feature>
<keyword evidence="2" id="KW-1133">Transmembrane helix</keyword>
<keyword evidence="4" id="KW-1185">Reference proteome</keyword>
<sequence>MNAMTDLGFSREEFEQTLQRIERLLGRVEQLSNSIVQRCNRAAQLLPAFALGGLPESLDRFMAVVAAFFAVMREQMLSPGWPPALYGVGDDWTNRVGAVVSSLSGMAGIDQTTVNEKWEGAGATAYAEALSAQGKALSAIKAATDEIDDALFKLCAALVAFWVMIAVSIATYVVELVAAAAATSTGVGAPAGAAGAGISTAKMLGIIGTAASGFVVLASAIYTQYKDLNQRLHSSEGFPGGSWPRIRGAEMSDGRIGDRDDTGWHVKR</sequence>
<reference evidence="4" key="1">
    <citation type="journal article" date="2019" name="Int. J. Syst. Evol. Microbiol.">
        <title>The Global Catalogue of Microorganisms (GCM) 10K type strain sequencing project: providing services to taxonomists for standard genome sequencing and annotation.</title>
        <authorList>
            <consortium name="The Broad Institute Genomics Platform"/>
            <consortium name="The Broad Institute Genome Sequencing Center for Infectious Disease"/>
            <person name="Wu L."/>
            <person name="Ma J."/>
        </authorList>
    </citation>
    <scope>NUCLEOTIDE SEQUENCE [LARGE SCALE GENOMIC DNA]</scope>
    <source>
        <strain evidence="4">JCM 32148</strain>
    </source>
</reference>
<evidence type="ECO:0000256" key="1">
    <source>
        <dbReference type="SAM" id="MobiDB-lite"/>
    </source>
</evidence>
<gene>
    <name evidence="3" type="ORF">ACFQZ8_03065</name>
</gene>
<proteinExistence type="predicted"/>
<evidence type="ECO:0000313" key="4">
    <source>
        <dbReference type="Proteomes" id="UP001597053"/>
    </source>
</evidence>
<dbReference type="EMBL" id="JBHTHM010000060">
    <property type="protein sequence ID" value="MFD0782910.1"/>
    <property type="molecule type" value="Genomic_DNA"/>
</dbReference>
<comment type="caution">
    <text evidence="3">The sequence shown here is derived from an EMBL/GenBank/DDBJ whole genome shotgun (WGS) entry which is preliminary data.</text>
</comment>
<protein>
    <recommendedName>
        <fullName evidence="5">Proteins of 100 residues with WXG</fullName>
    </recommendedName>
</protein>
<name>A0ABW2ZWF1_9ACTN</name>
<keyword evidence="2" id="KW-0472">Membrane</keyword>
<organism evidence="3 4">
    <name type="scientific">Micromonospora azadirachtae</name>
    <dbReference type="NCBI Taxonomy" id="1970735"/>
    <lineage>
        <taxon>Bacteria</taxon>
        <taxon>Bacillati</taxon>
        <taxon>Actinomycetota</taxon>
        <taxon>Actinomycetes</taxon>
        <taxon>Micromonosporales</taxon>
        <taxon>Micromonosporaceae</taxon>
        <taxon>Micromonospora</taxon>
    </lineage>
</organism>
<feature type="compositionally biased region" description="Basic and acidic residues" evidence="1">
    <location>
        <begin position="247"/>
        <end position="268"/>
    </location>
</feature>
<feature type="transmembrane region" description="Helical" evidence="2">
    <location>
        <begin position="203"/>
        <end position="222"/>
    </location>
</feature>
<evidence type="ECO:0000256" key="2">
    <source>
        <dbReference type="SAM" id="Phobius"/>
    </source>
</evidence>
<feature type="region of interest" description="Disordered" evidence="1">
    <location>
        <begin position="239"/>
        <end position="268"/>
    </location>
</feature>
<evidence type="ECO:0000313" key="3">
    <source>
        <dbReference type="EMBL" id="MFD0782910.1"/>
    </source>
</evidence>
<keyword evidence="2" id="KW-0812">Transmembrane</keyword>
<dbReference type="Proteomes" id="UP001597053">
    <property type="component" value="Unassembled WGS sequence"/>
</dbReference>